<dbReference type="Proteomes" id="UP000320333">
    <property type="component" value="Unassembled WGS sequence"/>
</dbReference>
<accession>A0A507F4S4</accession>
<comment type="caution">
    <text evidence="2">The sequence shown here is derived from an EMBL/GenBank/DDBJ whole genome shotgun (WGS) entry which is preliminary data.</text>
</comment>
<feature type="compositionally biased region" description="Low complexity" evidence="1">
    <location>
        <begin position="832"/>
        <end position="849"/>
    </location>
</feature>
<evidence type="ECO:0000313" key="3">
    <source>
        <dbReference type="Proteomes" id="UP000320333"/>
    </source>
</evidence>
<reference evidence="2 3" key="1">
    <citation type="journal article" date="2019" name="Sci. Rep.">
        <title>Comparative genomics of chytrid fungi reveal insights into the obligate biotrophic and pathogenic lifestyle of Synchytrium endobioticum.</title>
        <authorList>
            <person name="van de Vossenberg B.T.L.H."/>
            <person name="Warris S."/>
            <person name="Nguyen H.D.T."/>
            <person name="van Gent-Pelzer M.P.E."/>
            <person name="Joly D.L."/>
            <person name="van de Geest H.C."/>
            <person name="Bonants P.J.M."/>
            <person name="Smith D.S."/>
            <person name="Levesque C.A."/>
            <person name="van der Lee T.A.J."/>
        </authorList>
    </citation>
    <scope>NUCLEOTIDE SEQUENCE [LARGE SCALE GENOMIC DNA]</scope>
    <source>
        <strain evidence="2 3">CBS 675.73</strain>
    </source>
</reference>
<feature type="compositionally biased region" description="Basic and acidic residues" evidence="1">
    <location>
        <begin position="580"/>
        <end position="594"/>
    </location>
</feature>
<evidence type="ECO:0000313" key="2">
    <source>
        <dbReference type="EMBL" id="TPX71289.1"/>
    </source>
</evidence>
<feature type="compositionally biased region" description="Low complexity" evidence="1">
    <location>
        <begin position="565"/>
        <end position="576"/>
    </location>
</feature>
<dbReference type="EMBL" id="QEAP01000258">
    <property type="protein sequence ID" value="TPX71289.1"/>
    <property type="molecule type" value="Genomic_DNA"/>
</dbReference>
<feature type="region of interest" description="Disordered" evidence="1">
    <location>
        <begin position="519"/>
        <end position="545"/>
    </location>
</feature>
<feature type="region of interest" description="Disordered" evidence="1">
    <location>
        <begin position="1"/>
        <end position="22"/>
    </location>
</feature>
<gene>
    <name evidence="2" type="ORF">CcCBS67573_g06255</name>
</gene>
<proteinExistence type="predicted"/>
<dbReference type="OrthoDB" id="2117459at2759"/>
<sequence length="863" mass="95343">MEGAANQSEPEHEPQSPDRRRSDDIRRLALRYHLGSLLVSNEFMLYFGDSKPFQLTTQLLPSLDDSLPPVPLVNPPQTKIPGAPFSLPALSRTVYARWVRAIPWLTGNGMEFLKIFDAHIDSAGKGFVVSWLRATQFDLLGFAKHYYALFLFAYEDPNLDSSQLSCNPPEDGCPPATVQEFKDAILSRLARTPSHSGRFTTHPTSTEDAHAREAPLEAPIDARNEIQELRYKNLSSAFMKFLRQGALILTNLQPLPGTQLAYGPKLFSLIAQAKTTPELPQVLQLWIKYLARALAVGFENVLDDPMWRGKAQRVWAKMPLSLIVTSLRIVNPVPFVETLLRIFVWKPPGGLHSLLQSLAGVLCSMSTTRNRVKQMKAALDATTRVKIEATITTLWGTSGEISSTPQDEPRVLSALNAAGIPVNETYRDSPPDAPEASIKNQNTRYARILIRQFEKNLFIDSLGDDKVTNLIVHFIKFLPPVLKELWECVQMADLLQCFFDQLTEMLDVVGRYDREEEVDLGLPGKPDSIAPPPVQLDKAKADAPRPSFSSYASSFASSVYNRAASSTPTLSPTSSPIAKPKNDTDSIHSIDKTADSKKREVSKDLYLKTVDKLESCILTFIDKFYPAMHKLSSRESSGMIGMHEIVDWIVREFGEGLREFDAWPAENVKPSSAVLLPNVGKRCVLDISAYDAAEAVVVGCEAVGLVDNLWVEVDRVSMGLLVSGVDENGWVRNSNHSTGVSSEHEENSGEKFELEKGILGSYGVAVFREQILTMDGAVLPDDPIKFDQFKHMMPKKTGSTSSLMNLLGVSRSASSSCFVDGEKPAAKNSMFSKSPSVSSLRGSVSSVTSEADENKGKKKTGWF</sequence>
<keyword evidence="3" id="KW-1185">Reference proteome</keyword>
<name>A0A507F4S4_9FUNG</name>
<dbReference type="AlphaFoldDB" id="A0A507F4S4"/>
<organism evidence="2 3">
    <name type="scientific">Chytriomyces confervae</name>
    <dbReference type="NCBI Taxonomy" id="246404"/>
    <lineage>
        <taxon>Eukaryota</taxon>
        <taxon>Fungi</taxon>
        <taxon>Fungi incertae sedis</taxon>
        <taxon>Chytridiomycota</taxon>
        <taxon>Chytridiomycota incertae sedis</taxon>
        <taxon>Chytridiomycetes</taxon>
        <taxon>Chytridiales</taxon>
        <taxon>Chytriomycetaceae</taxon>
        <taxon>Chytriomyces</taxon>
    </lineage>
</organism>
<evidence type="ECO:0000256" key="1">
    <source>
        <dbReference type="SAM" id="MobiDB-lite"/>
    </source>
</evidence>
<feature type="region of interest" description="Disordered" evidence="1">
    <location>
        <begin position="565"/>
        <end position="594"/>
    </location>
</feature>
<feature type="compositionally biased region" description="Basic and acidic residues" evidence="1">
    <location>
        <begin position="9"/>
        <end position="22"/>
    </location>
</feature>
<feature type="region of interest" description="Disordered" evidence="1">
    <location>
        <begin position="825"/>
        <end position="863"/>
    </location>
</feature>
<protein>
    <submittedName>
        <fullName evidence="2">Uncharacterized protein</fullName>
    </submittedName>
</protein>